<dbReference type="Proteomes" id="UP000317835">
    <property type="component" value="Chromosome"/>
</dbReference>
<dbReference type="Gene3D" id="1.10.443.10">
    <property type="entry name" value="Intergrase catalytic core"/>
    <property type="match status" value="1"/>
</dbReference>
<sequence length="542" mass="62792">MRSTNLKRTKRGYVRNLGRLPQGGQPKFYLGHDRVEAARRLELLVALWQVVEDLHASGRRPGPPAWDPSHLEVAKAVARGEPLKVPRDGDYEWPETYYRRVNELALRLGTPVEPANRRTYEVGKEDNLDGIGDYRAKLGTGIGTDRPVLTGQTLHQALRAYQHSIEREYRDADGTISDNGKTKVTQIRTILGYVPDIDLAELDYQGTDELFGIFRRRPPSKRYGRPMARKSCTNYIGELGRFLRWLHLSGEFQWRKPEDFEHIRRNPRELDEDTEKEAADVPIWTVAQLRILNEYATPIERVFLLLGLNCAYGADQAGRLRIGHLHLKDEGLSYIRRVRRKKKTRSIHLLWRQTADGLRWALERRKSQPSDSDILLLTEKNLPYWRKTKGGNRSNAIPRLWDDLLKRVLRDHPNFPRLPFNSLRDTSADMIRRLAGEEVASLHLAHKHQSKDENLGRYTNPVRKRHFRALRRLERKLESVFLAAGEAPWSQRPKTYMGIIKTKRLLELREQGVPPRQIAEELGISVASVHRIAPTRQRKPRA</sequence>
<evidence type="ECO:0000313" key="2">
    <source>
        <dbReference type="EMBL" id="QDV36368.1"/>
    </source>
</evidence>
<gene>
    <name evidence="2" type="ORF">ElP_42900</name>
</gene>
<accession>A0A518H6A6</accession>
<dbReference type="InterPro" id="IPR013762">
    <property type="entry name" value="Integrase-like_cat_sf"/>
</dbReference>
<keyword evidence="1" id="KW-0233">DNA recombination</keyword>
<dbReference type="EMBL" id="CP036426">
    <property type="protein sequence ID" value="QDV36368.1"/>
    <property type="molecule type" value="Genomic_DNA"/>
</dbReference>
<dbReference type="SUPFAM" id="SSF56349">
    <property type="entry name" value="DNA breaking-rejoining enzymes"/>
    <property type="match status" value="1"/>
</dbReference>
<evidence type="ECO:0000313" key="3">
    <source>
        <dbReference type="Proteomes" id="UP000317835"/>
    </source>
</evidence>
<keyword evidence="3" id="KW-1185">Reference proteome</keyword>
<proteinExistence type="predicted"/>
<organism evidence="2 3">
    <name type="scientific">Tautonia plasticadhaerens</name>
    <dbReference type="NCBI Taxonomy" id="2527974"/>
    <lineage>
        <taxon>Bacteria</taxon>
        <taxon>Pseudomonadati</taxon>
        <taxon>Planctomycetota</taxon>
        <taxon>Planctomycetia</taxon>
        <taxon>Isosphaerales</taxon>
        <taxon>Isosphaeraceae</taxon>
        <taxon>Tautonia</taxon>
    </lineage>
</organism>
<dbReference type="GO" id="GO:0015074">
    <property type="term" value="P:DNA integration"/>
    <property type="evidence" value="ECO:0007669"/>
    <property type="project" value="InterPro"/>
</dbReference>
<dbReference type="AlphaFoldDB" id="A0A518H6A6"/>
<dbReference type="OrthoDB" id="246806at2"/>
<dbReference type="GO" id="GO:0003677">
    <property type="term" value="F:DNA binding"/>
    <property type="evidence" value="ECO:0007669"/>
    <property type="project" value="InterPro"/>
</dbReference>
<dbReference type="GO" id="GO:0006310">
    <property type="term" value="P:DNA recombination"/>
    <property type="evidence" value="ECO:0007669"/>
    <property type="project" value="UniProtKB-KW"/>
</dbReference>
<dbReference type="RefSeq" id="WP_145272579.1">
    <property type="nucleotide sequence ID" value="NZ_CP036426.1"/>
</dbReference>
<evidence type="ECO:0000256" key="1">
    <source>
        <dbReference type="ARBA" id="ARBA00023172"/>
    </source>
</evidence>
<dbReference type="InterPro" id="IPR011010">
    <property type="entry name" value="DNA_brk_join_enz"/>
</dbReference>
<protein>
    <submittedName>
        <fullName evidence="2">Uncharacterized protein</fullName>
    </submittedName>
</protein>
<name>A0A518H6A6_9BACT</name>
<reference evidence="2 3" key="1">
    <citation type="submission" date="2019-02" db="EMBL/GenBank/DDBJ databases">
        <title>Deep-cultivation of Planctomycetes and their phenomic and genomic characterization uncovers novel biology.</title>
        <authorList>
            <person name="Wiegand S."/>
            <person name="Jogler M."/>
            <person name="Boedeker C."/>
            <person name="Pinto D."/>
            <person name="Vollmers J."/>
            <person name="Rivas-Marin E."/>
            <person name="Kohn T."/>
            <person name="Peeters S.H."/>
            <person name="Heuer A."/>
            <person name="Rast P."/>
            <person name="Oberbeckmann S."/>
            <person name="Bunk B."/>
            <person name="Jeske O."/>
            <person name="Meyerdierks A."/>
            <person name="Storesund J.E."/>
            <person name="Kallscheuer N."/>
            <person name="Luecker S."/>
            <person name="Lage O.M."/>
            <person name="Pohl T."/>
            <person name="Merkel B.J."/>
            <person name="Hornburger P."/>
            <person name="Mueller R.-W."/>
            <person name="Bruemmer F."/>
            <person name="Labrenz M."/>
            <person name="Spormann A.M."/>
            <person name="Op den Camp H."/>
            <person name="Overmann J."/>
            <person name="Amann R."/>
            <person name="Jetten M.S.M."/>
            <person name="Mascher T."/>
            <person name="Medema M.H."/>
            <person name="Devos D.P."/>
            <person name="Kaster A.-K."/>
            <person name="Ovreas L."/>
            <person name="Rohde M."/>
            <person name="Galperin M.Y."/>
            <person name="Jogler C."/>
        </authorList>
    </citation>
    <scope>NUCLEOTIDE SEQUENCE [LARGE SCALE GENOMIC DNA]</scope>
    <source>
        <strain evidence="2 3">ElP</strain>
    </source>
</reference>
<dbReference type="KEGG" id="tpla:ElP_42900"/>